<proteinExistence type="predicted"/>
<reference evidence="1 2" key="1">
    <citation type="submission" date="2019-08" db="EMBL/GenBank/DDBJ databases">
        <title>Genomic characterization of a novel candidate phylum (ARYD3) from a high temperature, high salinity tertiary oil reservoir in north central Oklahoma, USA.</title>
        <authorList>
            <person name="Youssef N.H."/>
            <person name="Yadav A."/>
            <person name="Elshahed M.S."/>
        </authorList>
    </citation>
    <scope>NUCLEOTIDE SEQUENCE [LARGE SCALE GENOMIC DNA]</scope>
    <source>
        <strain evidence="1">ARYD1</strain>
    </source>
</reference>
<evidence type="ECO:0000313" key="1">
    <source>
        <dbReference type="EMBL" id="TYB33399.1"/>
    </source>
</evidence>
<dbReference type="EMBL" id="VSIV01000153">
    <property type="protein sequence ID" value="TYB33399.1"/>
    <property type="molecule type" value="Genomic_DNA"/>
</dbReference>
<evidence type="ECO:0008006" key="3">
    <source>
        <dbReference type="Google" id="ProtNLM"/>
    </source>
</evidence>
<dbReference type="AlphaFoldDB" id="A0A5D0MRA8"/>
<evidence type="ECO:0000313" key="2">
    <source>
        <dbReference type="Proteomes" id="UP000323337"/>
    </source>
</evidence>
<accession>A0A5D0MRA8</accession>
<gene>
    <name evidence="1" type="ORF">FXF49_06590</name>
</gene>
<comment type="caution">
    <text evidence="1">The sequence shown here is derived from an EMBL/GenBank/DDBJ whole genome shotgun (WGS) entry which is preliminary data.</text>
</comment>
<sequence length="74" mass="8414">MALDAFLTKNDCRNYNIKYIDISSPEVLDYLEDVNNIVEGRLPLPYVSLDGRPFCWGIEDAGEAYEKLKGKICP</sequence>
<name>A0A5D0MRA8_FLESI</name>
<organism evidence="1 2">
    <name type="scientific">Flexistipes sinusarabici</name>
    <dbReference type="NCBI Taxonomy" id="2352"/>
    <lineage>
        <taxon>Bacteria</taxon>
        <taxon>Pseudomonadati</taxon>
        <taxon>Deferribacterota</taxon>
        <taxon>Deferribacteres</taxon>
        <taxon>Deferribacterales</taxon>
        <taxon>Flexistipitaceae</taxon>
        <taxon>Flexistipes</taxon>
    </lineage>
</organism>
<dbReference type="RefSeq" id="WP_303701114.1">
    <property type="nucleotide sequence ID" value="NZ_VSIV01000153.1"/>
</dbReference>
<dbReference type="Proteomes" id="UP000323337">
    <property type="component" value="Unassembled WGS sequence"/>
</dbReference>
<protein>
    <recommendedName>
        <fullName evidence="3">Glutaredoxin</fullName>
    </recommendedName>
</protein>